<sequence>MAAETGQFLSSLLTANNSTQAMQAAVRHVVAVVQCDISWTGVVKADAEMHIGAHHGLQTPKMAADWHLAVGEGIGGKAASLQRTQKSSNYLHDSRRVPAKRLIDNEKIGSVLVSPLMAHDAALGVLYAADRRQRNWTSEDIDELESIADHLSVRLAQLDRVRLAEARASDARRRAEAADSHLTSAIELVELLSSASAVNHALDAVAVYLNARIELHDRHNSVIGASGPDRASCHGVEISSRLSPQSRLTVHLSCVDEDTTLTEPSARLALHALKLQLLRLCERSATIETLRGDLQEKLLTGNFTNTAHIQRRLALIGCSPIGSDARVIVIRARDQADQISERFHSDLCTTFPDYLVDHRDESTVVIIGNGGSEEELSLQIADLLGREEHRRKRKGTAEGSTGDSRRFVAGIGRRTEQLHEVSISYDEARAACTVGMSNPQTSIDGVASARALGLQGLASIPNAQLQAMVTDTFGPIIAHDERHGTHYMTTTSSYLANDRHLGDTAAELHVHYNTVRNRIARIEELLDLSFARTDDRYRAETAVRMAAVLAARTTPTTAL</sequence>
<evidence type="ECO:0000259" key="2">
    <source>
        <dbReference type="SMART" id="SM00065"/>
    </source>
</evidence>
<dbReference type="InterPro" id="IPR041522">
    <property type="entry name" value="CdaR_GGDEF"/>
</dbReference>
<accession>A0A6G8KVP7</accession>
<evidence type="ECO:0000313" key="3">
    <source>
        <dbReference type="EMBL" id="QIN28869.1"/>
    </source>
</evidence>
<dbReference type="Gene3D" id="1.10.10.2840">
    <property type="entry name" value="PucR C-terminal helix-turn-helix domain"/>
    <property type="match status" value="1"/>
</dbReference>
<name>A0A6G8KVP7_9MICO</name>
<proteinExistence type="inferred from homology"/>
<dbReference type="InterPro" id="IPR042070">
    <property type="entry name" value="PucR_C-HTH_sf"/>
</dbReference>
<gene>
    <name evidence="3" type="ORF">EW640_05935</name>
</gene>
<dbReference type="Gene3D" id="3.30.450.40">
    <property type="match status" value="1"/>
</dbReference>
<dbReference type="InterPro" id="IPR025736">
    <property type="entry name" value="PucR_C-HTH_dom"/>
</dbReference>
<protein>
    <submittedName>
        <fullName evidence="3">GAF domain-containing protein</fullName>
    </submittedName>
</protein>
<dbReference type="SMART" id="SM00065">
    <property type="entry name" value="GAF"/>
    <property type="match status" value="1"/>
</dbReference>
<evidence type="ECO:0000313" key="4">
    <source>
        <dbReference type="Proteomes" id="UP000501518"/>
    </source>
</evidence>
<dbReference type="SUPFAM" id="SSF55781">
    <property type="entry name" value="GAF domain-like"/>
    <property type="match status" value="1"/>
</dbReference>
<dbReference type="Pfam" id="PF01590">
    <property type="entry name" value="GAF"/>
    <property type="match status" value="1"/>
</dbReference>
<dbReference type="InterPro" id="IPR003018">
    <property type="entry name" value="GAF"/>
</dbReference>
<organism evidence="3 4">
    <name type="scientific">Brevibacterium luteolum</name>
    <dbReference type="NCBI Taxonomy" id="199591"/>
    <lineage>
        <taxon>Bacteria</taxon>
        <taxon>Bacillati</taxon>
        <taxon>Actinomycetota</taxon>
        <taxon>Actinomycetes</taxon>
        <taxon>Micrococcales</taxon>
        <taxon>Brevibacteriaceae</taxon>
        <taxon>Brevibacterium</taxon>
    </lineage>
</organism>
<dbReference type="PANTHER" id="PTHR33744">
    <property type="entry name" value="CARBOHYDRATE DIACID REGULATOR"/>
    <property type="match status" value="1"/>
</dbReference>
<dbReference type="Proteomes" id="UP000501518">
    <property type="component" value="Chromosome"/>
</dbReference>
<reference evidence="3 4" key="1">
    <citation type="submission" date="2019-02" db="EMBL/GenBank/DDBJ databases">
        <title>Complete Genome Sequence and Methylome Analysis of Brevibacterium luteolum NEB1784.</title>
        <authorList>
            <person name="Fomenkov A."/>
            <person name="Roberts R.J."/>
        </authorList>
    </citation>
    <scope>NUCLEOTIDE SEQUENCE [LARGE SCALE GENOMIC DNA]</scope>
    <source>
        <strain evidence="3 4">NEB1784</strain>
    </source>
</reference>
<dbReference type="Pfam" id="PF17853">
    <property type="entry name" value="GGDEF_2"/>
    <property type="match status" value="1"/>
</dbReference>
<feature type="domain" description="GAF" evidence="2">
    <location>
        <begin position="17"/>
        <end position="165"/>
    </location>
</feature>
<dbReference type="EMBL" id="CP035810">
    <property type="protein sequence ID" value="QIN28869.1"/>
    <property type="molecule type" value="Genomic_DNA"/>
</dbReference>
<dbReference type="Pfam" id="PF13556">
    <property type="entry name" value="HTH_30"/>
    <property type="match status" value="1"/>
</dbReference>
<dbReference type="AlphaFoldDB" id="A0A6G8KVP7"/>
<dbReference type="InterPro" id="IPR029016">
    <property type="entry name" value="GAF-like_dom_sf"/>
</dbReference>
<comment type="similarity">
    <text evidence="1">Belongs to the CdaR family.</text>
</comment>
<evidence type="ECO:0000256" key="1">
    <source>
        <dbReference type="ARBA" id="ARBA00006754"/>
    </source>
</evidence>
<dbReference type="KEGG" id="blut:EW640_05935"/>
<dbReference type="InterPro" id="IPR051448">
    <property type="entry name" value="CdaR-like_regulators"/>
</dbReference>
<dbReference type="PANTHER" id="PTHR33744:SF7">
    <property type="entry name" value="PUCR FAMILY TRANSCRIPTIONAL REGULATOR"/>
    <property type="match status" value="1"/>
</dbReference>